<evidence type="ECO:0000313" key="18">
    <source>
        <dbReference type="Proteomes" id="UP001244640"/>
    </source>
</evidence>
<comment type="catalytic activity">
    <reaction evidence="1">
        <text>ATP + protein L-histidine = ADP + protein N-phospho-L-histidine.</text>
        <dbReference type="EC" id="2.7.13.3"/>
    </reaction>
</comment>
<dbReference type="InterPro" id="IPR003594">
    <property type="entry name" value="HATPase_dom"/>
</dbReference>
<keyword evidence="9 17" id="KW-0418">Kinase</keyword>
<dbReference type="SUPFAM" id="SSF47384">
    <property type="entry name" value="Homodimeric domain of signal transducing histidine kinase"/>
    <property type="match status" value="1"/>
</dbReference>
<keyword evidence="18" id="KW-1185">Reference proteome</keyword>
<dbReference type="CDD" id="cd00075">
    <property type="entry name" value="HATPase"/>
    <property type="match status" value="1"/>
</dbReference>
<keyword evidence="10" id="KW-0067">ATP-binding</keyword>
<evidence type="ECO:0000256" key="12">
    <source>
        <dbReference type="ARBA" id="ARBA00023012"/>
    </source>
</evidence>
<feature type="transmembrane region" description="Helical" evidence="14">
    <location>
        <begin position="718"/>
        <end position="739"/>
    </location>
</feature>
<reference evidence="17 18" key="1">
    <citation type="submission" date="2023-07" db="EMBL/GenBank/DDBJ databases">
        <title>Functional and genomic diversity of the sorghum phyllosphere microbiome.</title>
        <authorList>
            <person name="Shade A."/>
        </authorList>
    </citation>
    <scope>NUCLEOTIDE SEQUENCE [LARGE SCALE GENOMIC DNA]</scope>
    <source>
        <strain evidence="17 18">SORGH_AS_0892</strain>
    </source>
</reference>
<dbReference type="PRINTS" id="PR00344">
    <property type="entry name" value="BCTRLSENSOR"/>
</dbReference>
<evidence type="ECO:0000256" key="13">
    <source>
        <dbReference type="ARBA" id="ARBA00023136"/>
    </source>
</evidence>
<dbReference type="InterPro" id="IPR004358">
    <property type="entry name" value="Sig_transdc_His_kin-like_C"/>
</dbReference>
<keyword evidence="4" id="KW-1003">Cell membrane</keyword>
<evidence type="ECO:0000256" key="9">
    <source>
        <dbReference type="ARBA" id="ARBA00022777"/>
    </source>
</evidence>
<evidence type="ECO:0000256" key="5">
    <source>
        <dbReference type="ARBA" id="ARBA00022553"/>
    </source>
</evidence>
<keyword evidence="5" id="KW-0597">Phosphoprotein</keyword>
<dbReference type="SMART" id="SM00387">
    <property type="entry name" value="HATPase_c"/>
    <property type="match status" value="1"/>
</dbReference>
<dbReference type="RefSeq" id="WP_307187808.1">
    <property type="nucleotide sequence ID" value="NZ_JAUTBA010000001.1"/>
</dbReference>
<dbReference type="EC" id="2.7.13.3" evidence="3"/>
<name>A0ABU0UCE2_9SPHI</name>
<dbReference type="Gene3D" id="6.10.340.10">
    <property type="match status" value="1"/>
</dbReference>
<dbReference type="PANTHER" id="PTHR45528:SF1">
    <property type="entry name" value="SENSOR HISTIDINE KINASE CPXA"/>
    <property type="match status" value="1"/>
</dbReference>
<dbReference type="InterPro" id="IPR003661">
    <property type="entry name" value="HisK_dim/P_dom"/>
</dbReference>
<evidence type="ECO:0000256" key="2">
    <source>
        <dbReference type="ARBA" id="ARBA00004651"/>
    </source>
</evidence>
<proteinExistence type="predicted"/>
<dbReference type="Gene3D" id="1.10.287.130">
    <property type="match status" value="1"/>
</dbReference>
<keyword evidence="7 14" id="KW-0812">Transmembrane</keyword>
<feature type="transmembrane region" description="Helical" evidence="14">
    <location>
        <begin position="777"/>
        <end position="796"/>
    </location>
</feature>
<keyword evidence="11 14" id="KW-1133">Transmembrane helix</keyword>
<dbReference type="SUPFAM" id="SSF55874">
    <property type="entry name" value="ATPase domain of HSP90 chaperone/DNA topoisomerase II/histidine kinase"/>
    <property type="match status" value="1"/>
</dbReference>
<feature type="domain" description="Histidine kinase" evidence="15">
    <location>
        <begin position="1033"/>
        <end position="1247"/>
    </location>
</feature>
<feature type="transmembrane region" description="Helical" evidence="14">
    <location>
        <begin position="321"/>
        <end position="344"/>
    </location>
</feature>
<feature type="domain" description="HAMP" evidence="16">
    <location>
        <begin position="964"/>
        <end position="1016"/>
    </location>
</feature>
<evidence type="ECO:0000256" key="6">
    <source>
        <dbReference type="ARBA" id="ARBA00022679"/>
    </source>
</evidence>
<dbReference type="InterPro" id="IPR005467">
    <property type="entry name" value="His_kinase_dom"/>
</dbReference>
<gene>
    <name evidence="17" type="ORF">QE382_004513</name>
</gene>
<evidence type="ECO:0000256" key="10">
    <source>
        <dbReference type="ARBA" id="ARBA00022840"/>
    </source>
</evidence>
<evidence type="ECO:0000256" key="1">
    <source>
        <dbReference type="ARBA" id="ARBA00000085"/>
    </source>
</evidence>
<dbReference type="GO" id="GO:0004673">
    <property type="term" value="F:protein histidine kinase activity"/>
    <property type="evidence" value="ECO:0007669"/>
    <property type="project" value="UniProtKB-EC"/>
</dbReference>
<dbReference type="InterPro" id="IPR003660">
    <property type="entry name" value="HAMP_dom"/>
</dbReference>
<feature type="transmembrane region" description="Helical" evidence="14">
    <location>
        <begin position="457"/>
        <end position="476"/>
    </location>
</feature>
<evidence type="ECO:0000259" key="15">
    <source>
        <dbReference type="PROSITE" id="PS50109"/>
    </source>
</evidence>
<feature type="transmembrane region" description="Helical" evidence="14">
    <location>
        <begin position="210"/>
        <end position="230"/>
    </location>
</feature>
<dbReference type="Gene3D" id="3.30.565.10">
    <property type="entry name" value="Histidine kinase-like ATPase, C-terminal domain"/>
    <property type="match status" value="1"/>
</dbReference>
<evidence type="ECO:0000256" key="14">
    <source>
        <dbReference type="SAM" id="Phobius"/>
    </source>
</evidence>
<keyword evidence="12" id="KW-0902">Two-component regulatory system</keyword>
<keyword evidence="8" id="KW-0547">Nucleotide-binding</keyword>
<dbReference type="PROSITE" id="PS50109">
    <property type="entry name" value="HIS_KIN"/>
    <property type="match status" value="1"/>
</dbReference>
<dbReference type="PROSITE" id="PS50885">
    <property type="entry name" value="HAMP"/>
    <property type="match status" value="1"/>
</dbReference>
<accession>A0ABU0UCE2</accession>
<dbReference type="Pfam" id="PF02518">
    <property type="entry name" value="HATPase_c"/>
    <property type="match status" value="1"/>
</dbReference>
<dbReference type="CDD" id="cd00082">
    <property type="entry name" value="HisKA"/>
    <property type="match status" value="1"/>
</dbReference>
<sequence length="1251" mass="145110">MNVNSGIKIRLLLLILTLCFIGTAITIKESVTNKEILDIDTKSLNNYIAQQEKKVDRIFNDSLLLKTFKNYDQYPIAVYQAFEKFKTNENVYLFLFKDHEPKMWSTHLFVPITDQGFPEKANFVQDDNRSYVVRKKTIGNISILAYIIVKGYTNNNNLYLSSSLRRNFFDSRNIDIASYTDTVAIKNIYSKEGSYLFSVKLKDGEHENTYTILQFFCWLLALIAWLIFFNSLCLHMAKTGRAWWSILLLLAIFSLVKFADLKWNLLSENATFSIFDSRNYAYNHFFPNIWSVMSTTILIFWLILFIYSIRKELNFDKIKNIGFFRVPIAIGFILSIYLSFGLLYDIAGTLITHSNNIYFDFTKLVDLHFLSWVDLGIVGIGILALNIYIDLVLFFLKKLELKPTQLLNIQLACVIFVILIISFYIEKNSLVNLLLALIILIKSFGEKYFNRHILTNYIAVLILWAIISAITHARFYQERNLIDMKILLGNLQSEDDVNAVSLFSDIESSLANDQELKHLFNISLPYTNTEGINDFIKKKYFSGYLSKYEFKAYYYDQNNKPLNAASQNKLNEYREKVINQSIKVTQNFYRASGELGTHEYFSIIPVSIDPNRIVNVIINLSNKDFSYTVPYPEILTDMRINNSQYYNKGDYSIALYKAGSLITQFGKYTYENNLRGLKGSPGEYIEILDKDAYLHMAYIANKFSTYVISKQKPSFWDYLATTSFLFLVFFMIFMLYHFIKSLYIFLKNTKLTFRNLKYQFYRIVNRIQYSTRIQTSIISSVILAILISGVISYISINKQLYNNNKTSKERFIIELGKRMENMLTYTDEISTETQLISILKTLSETISKDFNLYSKSGRLLYSSQRRIYDLELFSTFINPAALKNLSILKKSETIEDERIGTFQFETSYATIRDKNYNTLAYIGIPNFSLQKEENINKNLLLNTIVNIYSLIIIGFGFYATFVANSVTNPLSIISKKISQLRLGQPNEPLFWQRNDEIGTLIKEYNLMIIKLEDYANKIKDTERESTWREMAQQIAHEIKNPLTPMKLGIQQLRRSYKDDDPKFPDRFNKFSISFIEQIDALTHIASEFSHFAKFPNTIMENINIVEKITKSISLYNNTPSVSIRLINNADQKTLIVKADGNELLRTFNNLIKNAIEGGYGRKNMKIEISIERYSDNFVKIDVKDNGYGIPKEMQDKIFQINFTTKSSGNGLGLVLVKKTIEASNGQIYFETVEGEGTTFHILLPLQQAESY</sequence>
<protein>
    <recommendedName>
        <fullName evidence="3">histidine kinase</fullName>
        <ecNumber evidence="3">2.7.13.3</ecNumber>
    </recommendedName>
</protein>
<evidence type="ECO:0000256" key="7">
    <source>
        <dbReference type="ARBA" id="ARBA00022692"/>
    </source>
</evidence>
<dbReference type="InterPro" id="IPR050398">
    <property type="entry name" value="HssS/ArlS-like"/>
</dbReference>
<keyword evidence="13 14" id="KW-0472">Membrane</keyword>
<dbReference type="EMBL" id="JAUTBA010000001">
    <property type="protein sequence ID" value="MDQ1152529.1"/>
    <property type="molecule type" value="Genomic_DNA"/>
</dbReference>
<evidence type="ECO:0000256" key="4">
    <source>
        <dbReference type="ARBA" id="ARBA00022475"/>
    </source>
</evidence>
<dbReference type="InterPro" id="IPR036890">
    <property type="entry name" value="HATPase_C_sf"/>
</dbReference>
<dbReference type="InterPro" id="IPR036097">
    <property type="entry name" value="HisK_dim/P_sf"/>
</dbReference>
<organism evidence="17 18">
    <name type="scientific">Sphingobacterium zeae</name>
    <dbReference type="NCBI Taxonomy" id="1776859"/>
    <lineage>
        <taxon>Bacteria</taxon>
        <taxon>Pseudomonadati</taxon>
        <taxon>Bacteroidota</taxon>
        <taxon>Sphingobacteriia</taxon>
        <taxon>Sphingobacteriales</taxon>
        <taxon>Sphingobacteriaceae</taxon>
        <taxon>Sphingobacterium</taxon>
    </lineage>
</organism>
<dbReference type="Proteomes" id="UP001244640">
    <property type="component" value="Unassembled WGS sequence"/>
</dbReference>
<comment type="caution">
    <text evidence="17">The sequence shown here is derived from an EMBL/GenBank/DDBJ whole genome shotgun (WGS) entry which is preliminary data.</text>
</comment>
<evidence type="ECO:0000313" key="17">
    <source>
        <dbReference type="EMBL" id="MDQ1152529.1"/>
    </source>
</evidence>
<feature type="transmembrane region" description="Helical" evidence="14">
    <location>
        <begin position="369"/>
        <end position="394"/>
    </location>
</feature>
<feature type="transmembrane region" description="Helical" evidence="14">
    <location>
        <begin position="289"/>
        <end position="309"/>
    </location>
</feature>
<evidence type="ECO:0000259" key="16">
    <source>
        <dbReference type="PROSITE" id="PS50885"/>
    </source>
</evidence>
<dbReference type="PANTHER" id="PTHR45528">
    <property type="entry name" value="SENSOR HISTIDINE KINASE CPXA"/>
    <property type="match status" value="1"/>
</dbReference>
<feature type="transmembrane region" description="Helical" evidence="14">
    <location>
        <begin position="242"/>
        <end position="259"/>
    </location>
</feature>
<keyword evidence="6 17" id="KW-0808">Transferase</keyword>
<evidence type="ECO:0000256" key="8">
    <source>
        <dbReference type="ARBA" id="ARBA00022741"/>
    </source>
</evidence>
<feature type="transmembrane region" description="Helical" evidence="14">
    <location>
        <begin position="939"/>
        <end position="961"/>
    </location>
</feature>
<feature type="transmembrane region" description="Helical" evidence="14">
    <location>
        <begin position="406"/>
        <end position="425"/>
    </location>
</feature>
<evidence type="ECO:0000256" key="3">
    <source>
        <dbReference type="ARBA" id="ARBA00012438"/>
    </source>
</evidence>
<evidence type="ECO:0000256" key="11">
    <source>
        <dbReference type="ARBA" id="ARBA00022989"/>
    </source>
</evidence>
<comment type="subcellular location">
    <subcellularLocation>
        <location evidence="2">Cell membrane</location>
        <topology evidence="2">Multi-pass membrane protein</topology>
    </subcellularLocation>
</comment>